<proteinExistence type="predicted"/>
<evidence type="ECO:0000256" key="2">
    <source>
        <dbReference type="ARBA" id="ARBA00022771"/>
    </source>
</evidence>
<dbReference type="EMBL" id="ML178829">
    <property type="protein sequence ID" value="TFL00287.1"/>
    <property type="molecule type" value="Genomic_DNA"/>
</dbReference>
<dbReference type="Proteomes" id="UP000305067">
    <property type="component" value="Unassembled WGS sequence"/>
</dbReference>
<dbReference type="InterPro" id="IPR002893">
    <property type="entry name" value="Znf_MYND"/>
</dbReference>
<protein>
    <recommendedName>
        <fullName evidence="5">MYND-type domain-containing protein</fullName>
    </recommendedName>
</protein>
<evidence type="ECO:0000256" key="3">
    <source>
        <dbReference type="ARBA" id="ARBA00022833"/>
    </source>
</evidence>
<dbReference type="PROSITE" id="PS50865">
    <property type="entry name" value="ZF_MYND_2"/>
    <property type="match status" value="1"/>
</dbReference>
<evidence type="ECO:0000259" key="5">
    <source>
        <dbReference type="PROSITE" id="PS50865"/>
    </source>
</evidence>
<organism evidence="6 7">
    <name type="scientific">Pterulicium gracile</name>
    <dbReference type="NCBI Taxonomy" id="1884261"/>
    <lineage>
        <taxon>Eukaryota</taxon>
        <taxon>Fungi</taxon>
        <taxon>Dikarya</taxon>
        <taxon>Basidiomycota</taxon>
        <taxon>Agaricomycotina</taxon>
        <taxon>Agaricomycetes</taxon>
        <taxon>Agaricomycetidae</taxon>
        <taxon>Agaricales</taxon>
        <taxon>Pleurotineae</taxon>
        <taxon>Pterulaceae</taxon>
        <taxon>Pterulicium</taxon>
    </lineage>
</organism>
<dbReference type="Gene3D" id="6.10.140.2220">
    <property type="match status" value="1"/>
</dbReference>
<name>A0A5C3QFL0_9AGAR</name>
<dbReference type="GO" id="GO:0008270">
    <property type="term" value="F:zinc ion binding"/>
    <property type="evidence" value="ECO:0007669"/>
    <property type="project" value="UniProtKB-KW"/>
</dbReference>
<feature type="domain" description="MYND-type" evidence="5">
    <location>
        <begin position="199"/>
        <end position="245"/>
    </location>
</feature>
<keyword evidence="2 4" id="KW-0863">Zinc-finger</keyword>
<keyword evidence="7" id="KW-1185">Reference proteome</keyword>
<dbReference type="SUPFAM" id="SSF144232">
    <property type="entry name" value="HIT/MYND zinc finger-like"/>
    <property type="match status" value="1"/>
</dbReference>
<reference evidence="6 7" key="1">
    <citation type="journal article" date="2019" name="Nat. Ecol. Evol.">
        <title>Megaphylogeny resolves global patterns of mushroom evolution.</title>
        <authorList>
            <person name="Varga T."/>
            <person name="Krizsan K."/>
            <person name="Foldi C."/>
            <person name="Dima B."/>
            <person name="Sanchez-Garcia M."/>
            <person name="Sanchez-Ramirez S."/>
            <person name="Szollosi G.J."/>
            <person name="Szarkandi J.G."/>
            <person name="Papp V."/>
            <person name="Albert L."/>
            <person name="Andreopoulos W."/>
            <person name="Angelini C."/>
            <person name="Antonin V."/>
            <person name="Barry K.W."/>
            <person name="Bougher N.L."/>
            <person name="Buchanan P."/>
            <person name="Buyck B."/>
            <person name="Bense V."/>
            <person name="Catcheside P."/>
            <person name="Chovatia M."/>
            <person name="Cooper J."/>
            <person name="Damon W."/>
            <person name="Desjardin D."/>
            <person name="Finy P."/>
            <person name="Geml J."/>
            <person name="Haridas S."/>
            <person name="Hughes K."/>
            <person name="Justo A."/>
            <person name="Karasinski D."/>
            <person name="Kautmanova I."/>
            <person name="Kiss B."/>
            <person name="Kocsube S."/>
            <person name="Kotiranta H."/>
            <person name="LaButti K.M."/>
            <person name="Lechner B.E."/>
            <person name="Liimatainen K."/>
            <person name="Lipzen A."/>
            <person name="Lukacs Z."/>
            <person name="Mihaltcheva S."/>
            <person name="Morgado L.N."/>
            <person name="Niskanen T."/>
            <person name="Noordeloos M.E."/>
            <person name="Ohm R.A."/>
            <person name="Ortiz-Santana B."/>
            <person name="Ovrebo C."/>
            <person name="Racz N."/>
            <person name="Riley R."/>
            <person name="Savchenko A."/>
            <person name="Shiryaev A."/>
            <person name="Soop K."/>
            <person name="Spirin V."/>
            <person name="Szebenyi C."/>
            <person name="Tomsovsky M."/>
            <person name="Tulloss R.E."/>
            <person name="Uehling J."/>
            <person name="Grigoriev I.V."/>
            <person name="Vagvolgyi C."/>
            <person name="Papp T."/>
            <person name="Martin F.M."/>
            <person name="Miettinen O."/>
            <person name="Hibbett D.S."/>
            <person name="Nagy L.G."/>
        </authorList>
    </citation>
    <scope>NUCLEOTIDE SEQUENCE [LARGE SCALE GENOMIC DNA]</scope>
    <source>
        <strain evidence="6 7">CBS 309.79</strain>
    </source>
</reference>
<dbReference type="OrthoDB" id="9922773at2759"/>
<evidence type="ECO:0000313" key="6">
    <source>
        <dbReference type="EMBL" id="TFL00287.1"/>
    </source>
</evidence>
<gene>
    <name evidence="6" type="ORF">BDV98DRAFT_594077</name>
</gene>
<keyword evidence="3" id="KW-0862">Zinc</keyword>
<evidence type="ECO:0000256" key="1">
    <source>
        <dbReference type="ARBA" id="ARBA00022723"/>
    </source>
</evidence>
<accession>A0A5C3QFL0</accession>
<evidence type="ECO:0000256" key="4">
    <source>
        <dbReference type="PROSITE-ProRule" id="PRU00134"/>
    </source>
</evidence>
<evidence type="ECO:0000313" key="7">
    <source>
        <dbReference type="Proteomes" id="UP000305067"/>
    </source>
</evidence>
<keyword evidence="1" id="KW-0479">Metal-binding</keyword>
<sequence>MKTCLLSNPLRFSPPLIAYTALPCLICEGINAYLDELVSEGRFLDKDSDEDRVVYQQSVNVPYHFYAQVIPTLSVDDRATFFSAPSTAQKVYTTLVQLASLHRPNSLLSSFSTVMVPHPLLSPADRAALLEDNEGRTMLVQGQAVVAQTVWQLIPENGRLVLEKHVAGLLKALHLWRQGGYRLIQVGLTLVHADASCQNPDCGRLPGPLEKPFSTCAKCRCVAYCSRDCQRHAWSLSSCPHRFICATFTLVLAAWSKHLPPQATHATNKNEIEHSCELAAHCTKKTTVDSSSADPKDMPPVDPLLLRFSDDKKPVQVLQDWTESVLYIVIGYVPPVGASDSDNGTDEMRRVFAVCRERLGFDFKGQGMNEEGPEGAVFEVDWSDEAVGCG</sequence>
<dbReference type="AlphaFoldDB" id="A0A5C3QFL0"/>